<dbReference type="OrthoDB" id="3184970at2759"/>
<protein>
    <recommendedName>
        <fullName evidence="2">BTB domain-containing protein</fullName>
    </recommendedName>
</protein>
<evidence type="ECO:0000313" key="1">
    <source>
        <dbReference type="EMBL" id="KAG5166772.1"/>
    </source>
</evidence>
<dbReference type="EMBL" id="JAFIQS010000008">
    <property type="protein sequence ID" value="KAG5166772.1"/>
    <property type="molecule type" value="Genomic_DNA"/>
</dbReference>
<proteinExistence type="predicted"/>
<comment type="caution">
    <text evidence="1">The sequence shown here is derived from an EMBL/GenBank/DDBJ whole genome shotgun (WGS) entry which is preliminary data.</text>
</comment>
<dbReference type="AlphaFoldDB" id="A0A8H8CHQ3"/>
<dbReference type="InterPro" id="IPR011333">
    <property type="entry name" value="SKP1/BTB/POZ_sf"/>
</dbReference>
<sequence length="291" mass="32903">MSGESAGETNPTTHPDFDFSDSDVTCCSSDNILFNLHRVRLGTAAGVFPGAEFDANGEVVQLQEPGEVLEVLFQFVYAEKIGNIEDLEFDLLMQVAEAAEKYQMYAGKAMCDLRFLMLIPRQDCTIPILVHAMKHDVTKLIDASARQACLWPVMKLLAGGYPIHSIYQWAFYLQKCHRLLFADAQTYLDMQIHRDSRGENRLDLERRCCSMAVSHWMNTTMEGLRSLSDFPKFIEDSFRRHQAAMPLCREGLNEWELPCCNILDSVVDLINSGIQDVDTVSFSSILSGKIR</sequence>
<name>A0A8H8CHQ3_PSICU</name>
<reference evidence="1" key="1">
    <citation type="submission" date="2021-02" db="EMBL/GenBank/DDBJ databases">
        <title>Psilocybe cubensis genome.</title>
        <authorList>
            <person name="Mckernan K.J."/>
            <person name="Crawford S."/>
            <person name="Trippe A."/>
            <person name="Kane L.T."/>
            <person name="Mclaughlin S."/>
        </authorList>
    </citation>
    <scope>NUCLEOTIDE SEQUENCE [LARGE SCALE GENOMIC DNA]</scope>
    <source>
        <strain evidence="1">MGC-MH-2018</strain>
    </source>
</reference>
<organism evidence="1">
    <name type="scientific">Psilocybe cubensis</name>
    <name type="common">Psychedelic mushroom</name>
    <name type="synonym">Stropharia cubensis</name>
    <dbReference type="NCBI Taxonomy" id="181762"/>
    <lineage>
        <taxon>Eukaryota</taxon>
        <taxon>Fungi</taxon>
        <taxon>Dikarya</taxon>
        <taxon>Basidiomycota</taxon>
        <taxon>Agaricomycotina</taxon>
        <taxon>Agaricomycetes</taxon>
        <taxon>Agaricomycetidae</taxon>
        <taxon>Agaricales</taxon>
        <taxon>Agaricineae</taxon>
        <taxon>Strophariaceae</taxon>
        <taxon>Psilocybe</taxon>
    </lineage>
</organism>
<evidence type="ECO:0008006" key="2">
    <source>
        <dbReference type="Google" id="ProtNLM"/>
    </source>
</evidence>
<accession>A0A8H8CHQ3</accession>
<gene>
    <name evidence="1" type="ORF">JR316_008862</name>
</gene>
<dbReference type="Gene3D" id="3.30.710.10">
    <property type="entry name" value="Potassium Channel Kv1.1, Chain A"/>
    <property type="match status" value="1"/>
</dbReference>